<dbReference type="Proteomes" id="UP001165143">
    <property type="component" value="Unassembled WGS sequence"/>
</dbReference>
<name>A0A9W6PPE5_9ACTN</name>
<proteinExistence type="predicted"/>
<organism evidence="1 2">
    <name type="scientific">Kitasatospora phosalacinea</name>
    <dbReference type="NCBI Taxonomy" id="2065"/>
    <lineage>
        <taxon>Bacteria</taxon>
        <taxon>Bacillati</taxon>
        <taxon>Actinomycetota</taxon>
        <taxon>Actinomycetes</taxon>
        <taxon>Kitasatosporales</taxon>
        <taxon>Streptomycetaceae</taxon>
        <taxon>Kitasatospora</taxon>
    </lineage>
</organism>
<protein>
    <submittedName>
        <fullName evidence="1">Uncharacterized protein</fullName>
    </submittedName>
</protein>
<accession>A0A9W6PPE5</accession>
<evidence type="ECO:0000313" key="1">
    <source>
        <dbReference type="EMBL" id="GLW58568.1"/>
    </source>
</evidence>
<comment type="caution">
    <text evidence="1">The sequence shown here is derived from an EMBL/GenBank/DDBJ whole genome shotgun (WGS) entry which is preliminary data.</text>
</comment>
<dbReference type="EMBL" id="BSRX01000054">
    <property type="protein sequence ID" value="GLW58568.1"/>
    <property type="molecule type" value="Genomic_DNA"/>
</dbReference>
<sequence>MPKFIVPIDVITVHVVPVLAPTPEAAQAEAERIVASDRKTWFDHTEPLCVGDAYTEAEWDAQSKGNTSAAQFHAPRIDYHRDDTICPPEHQHAANAIPLTRGCTGRAYSEAKCSCGDWSVKYLGWRHAEKARLQHLRTAH</sequence>
<gene>
    <name evidence="1" type="ORF">Kpho01_65790</name>
</gene>
<dbReference type="OrthoDB" id="3873100at2"/>
<reference evidence="1" key="1">
    <citation type="submission" date="2023-02" db="EMBL/GenBank/DDBJ databases">
        <title>Kitasatospora phosalacinea NBRC 14362.</title>
        <authorList>
            <person name="Ichikawa N."/>
            <person name="Sato H."/>
            <person name="Tonouchi N."/>
        </authorList>
    </citation>
    <scope>NUCLEOTIDE SEQUENCE</scope>
    <source>
        <strain evidence="1">NBRC 14362</strain>
    </source>
</reference>
<dbReference type="AlphaFoldDB" id="A0A9W6PPE5"/>
<dbReference type="RefSeq" id="WP_158715339.1">
    <property type="nucleotide sequence ID" value="NZ_BSRX01000054.1"/>
</dbReference>
<evidence type="ECO:0000313" key="2">
    <source>
        <dbReference type="Proteomes" id="UP001165143"/>
    </source>
</evidence>